<dbReference type="EMBL" id="JAOTOJ010000001">
    <property type="protein sequence ID" value="KAK9412023.1"/>
    <property type="molecule type" value="Genomic_DNA"/>
</dbReference>
<organism evidence="2 3">
    <name type="scientific">Crotalus adamanteus</name>
    <name type="common">Eastern diamondback rattlesnake</name>
    <dbReference type="NCBI Taxonomy" id="8729"/>
    <lineage>
        <taxon>Eukaryota</taxon>
        <taxon>Metazoa</taxon>
        <taxon>Chordata</taxon>
        <taxon>Craniata</taxon>
        <taxon>Vertebrata</taxon>
        <taxon>Euteleostomi</taxon>
        <taxon>Lepidosauria</taxon>
        <taxon>Squamata</taxon>
        <taxon>Bifurcata</taxon>
        <taxon>Unidentata</taxon>
        <taxon>Episquamata</taxon>
        <taxon>Toxicofera</taxon>
        <taxon>Serpentes</taxon>
        <taxon>Colubroidea</taxon>
        <taxon>Viperidae</taxon>
        <taxon>Crotalinae</taxon>
        <taxon>Crotalus</taxon>
    </lineage>
</organism>
<dbReference type="GO" id="GO:0000922">
    <property type="term" value="C:spindle pole"/>
    <property type="evidence" value="ECO:0007669"/>
    <property type="project" value="TreeGrafter"/>
</dbReference>
<comment type="caution">
    <text evidence="2">The sequence shown here is derived from an EMBL/GenBank/DDBJ whole genome shotgun (WGS) entry which is preliminary data.</text>
</comment>
<proteinExistence type="predicted"/>
<protein>
    <submittedName>
        <fullName evidence="2">Centromere protein F</fullName>
    </submittedName>
</protein>
<evidence type="ECO:0000256" key="1">
    <source>
        <dbReference type="SAM" id="Coils"/>
    </source>
</evidence>
<dbReference type="GO" id="GO:0010389">
    <property type="term" value="P:regulation of G2/M transition of mitotic cell cycle"/>
    <property type="evidence" value="ECO:0007669"/>
    <property type="project" value="TreeGrafter"/>
</dbReference>
<dbReference type="GO" id="GO:0005634">
    <property type="term" value="C:nucleus"/>
    <property type="evidence" value="ECO:0007669"/>
    <property type="project" value="TreeGrafter"/>
</dbReference>
<dbReference type="GO" id="GO:0008017">
    <property type="term" value="F:microtubule binding"/>
    <property type="evidence" value="ECO:0007669"/>
    <property type="project" value="InterPro"/>
</dbReference>
<dbReference type="GO" id="GO:0070840">
    <property type="term" value="F:dynein complex binding"/>
    <property type="evidence" value="ECO:0007669"/>
    <property type="project" value="TreeGrafter"/>
</dbReference>
<dbReference type="AlphaFoldDB" id="A0AAW1CEL9"/>
<reference evidence="2 3" key="1">
    <citation type="journal article" date="2024" name="Proc. Natl. Acad. Sci. U.S.A.">
        <title>The genetic regulatory architecture and epigenomic basis for age-related changes in rattlesnake venom.</title>
        <authorList>
            <person name="Hogan M.P."/>
            <person name="Holding M.L."/>
            <person name="Nystrom G.S."/>
            <person name="Colston T.J."/>
            <person name="Bartlett D.A."/>
            <person name="Mason A.J."/>
            <person name="Ellsworth S.A."/>
            <person name="Rautsaw R.M."/>
            <person name="Lawrence K.C."/>
            <person name="Strickland J.L."/>
            <person name="He B."/>
            <person name="Fraser P."/>
            <person name="Margres M.J."/>
            <person name="Gilbert D.M."/>
            <person name="Gibbs H.L."/>
            <person name="Parkinson C.L."/>
            <person name="Rokyta D.R."/>
        </authorList>
    </citation>
    <scope>NUCLEOTIDE SEQUENCE [LARGE SCALE GENOMIC DNA]</scope>
    <source>
        <strain evidence="2">DRR0105</strain>
    </source>
</reference>
<dbReference type="Proteomes" id="UP001474421">
    <property type="component" value="Unassembled WGS sequence"/>
</dbReference>
<feature type="coiled-coil region" evidence="1">
    <location>
        <begin position="141"/>
        <end position="168"/>
    </location>
</feature>
<dbReference type="GO" id="GO:0051310">
    <property type="term" value="P:metaphase chromosome alignment"/>
    <property type="evidence" value="ECO:0007669"/>
    <property type="project" value="TreeGrafter"/>
</dbReference>
<sequence>MQLVGYLQEAQSSSSTVEQLMRAFIQELQSFKQTLNENVSEPLLQNESLQAIQNDLQVSFKPIEENLEVTPCEKAISEKANSLNQILQLKEEYDSFCHSVQLCLNAYKILKQEKTVMEKQICELETQMKMIAPRFLVDVGAEKIGLELEELKESVEEKTKEANHNLEKYCALLIKHDKLEEENEMLRTQVSLLNTCLKRLSNDTSSSLRSFQNPVEINGLLTERADVPKIMKKGERCEENRINEYSCPCISHQASLEPRMDSCLFSPSLKSPTFIDNSQITEKVKTENLKTTAEGSRLQKMNHDQVDSSDQDFIPRSPLSISSLSSQKVAERPTNHLDIRYFPSTKENDLDKACHVQ</sequence>
<dbReference type="PANTHER" id="PTHR18874:SF10">
    <property type="entry name" value="CENTROMERE PROTEIN F"/>
    <property type="match status" value="1"/>
</dbReference>
<gene>
    <name evidence="2" type="ORF">NXF25_003198</name>
</gene>
<dbReference type="GO" id="GO:0000775">
    <property type="term" value="C:chromosome, centromeric region"/>
    <property type="evidence" value="ECO:0007669"/>
    <property type="project" value="InterPro"/>
</dbReference>
<keyword evidence="1" id="KW-0175">Coiled coil</keyword>
<name>A0AAW1CEL9_CROAD</name>
<accession>A0AAW1CEL9</accession>
<keyword evidence="3" id="KW-1185">Reference proteome</keyword>
<dbReference type="PANTHER" id="PTHR18874">
    <property type="entry name" value="CMF/LEK/CENP CELL DIVISION-RELATED"/>
    <property type="match status" value="1"/>
</dbReference>
<dbReference type="InterPro" id="IPR043513">
    <property type="entry name" value="Cenp-F"/>
</dbReference>
<evidence type="ECO:0000313" key="3">
    <source>
        <dbReference type="Proteomes" id="UP001474421"/>
    </source>
</evidence>
<dbReference type="GO" id="GO:0000278">
    <property type="term" value="P:mitotic cell cycle"/>
    <property type="evidence" value="ECO:0007669"/>
    <property type="project" value="TreeGrafter"/>
</dbReference>
<evidence type="ECO:0000313" key="2">
    <source>
        <dbReference type="EMBL" id="KAK9412023.1"/>
    </source>
</evidence>